<keyword evidence="3" id="KW-1185">Reference proteome</keyword>
<evidence type="ECO:0000313" key="3">
    <source>
        <dbReference type="Proteomes" id="UP001201812"/>
    </source>
</evidence>
<organism evidence="2 3">
    <name type="scientific">Ditylenchus destructor</name>
    <dbReference type="NCBI Taxonomy" id="166010"/>
    <lineage>
        <taxon>Eukaryota</taxon>
        <taxon>Metazoa</taxon>
        <taxon>Ecdysozoa</taxon>
        <taxon>Nematoda</taxon>
        <taxon>Chromadorea</taxon>
        <taxon>Rhabditida</taxon>
        <taxon>Tylenchina</taxon>
        <taxon>Tylenchomorpha</taxon>
        <taxon>Sphaerularioidea</taxon>
        <taxon>Anguinidae</taxon>
        <taxon>Anguininae</taxon>
        <taxon>Ditylenchus</taxon>
    </lineage>
</organism>
<comment type="caution">
    <text evidence="2">The sequence shown here is derived from an EMBL/GenBank/DDBJ whole genome shotgun (WGS) entry which is preliminary data.</text>
</comment>
<feature type="transmembrane region" description="Helical" evidence="1">
    <location>
        <begin position="169"/>
        <end position="190"/>
    </location>
</feature>
<sequence length="366" mass="42211">MPAYTESLGSTYQSIGSTGSHYSEIPASPFEHLELLLEKVKIQFNICFAGVLFTILGYLAIWSMSRCCELPFQESSCTARNIVPLPSTNYSTLGEEVDKFVSASWSKIPDLYDVIDMPSLADRQRTFGIIDYDLWELIQDHSANLAAFGAIKREDERREELEEAVGDGYAILLLFGFIVLLFYAVIAACLNGKSGSPKWSHFDGLEKLSAEESDNFRNARQKKIKRQIPMFYMATWTCFMVQLGLYAGFFKSQYYTGHCPIFYDIEQSTLDLHLVELNKTMQSPNLEVRQLGWKYEYNAIEAAFRHHTQLKQYNVDRNVMPRKINYAPRNIIFLILCFMCNILVIGFWAMQEGSVWLPWQFIKIYF</sequence>
<dbReference type="Proteomes" id="UP001201812">
    <property type="component" value="Unassembled WGS sequence"/>
</dbReference>
<proteinExistence type="predicted"/>
<name>A0AAD4QYD6_9BILA</name>
<feature type="transmembrane region" description="Helical" evidence="1">
    <location>
        <begin position="331"/>
        <end position="350"/>
    </location>
</feature>
<evidence type="ECO:0000256" key="1">
    <source>
        <dbReference type="SAM" id="Phobius"/>
    </source>
</evidence>
<evidence type="ECO:0000313" key="2">
    <source>
        <dbReference type="EMBL" id="KAI1709490.1"/>
    </source>
</evidence>
<feature type="transmembrane region" description="Helical" evidence="1">
    <location>
        <begin position="230"/>
        <end position="249"/>
    </location>
</feature>
<keyword evidence="1" id="KW-1133">Transmembrane helix</keyword>
<reference evidence="2" key="1">
    <citation type="submission" date="2022-01" db="EMBL/GenBank/DDBJ databases">
        <title>Genome Sequence Resource for Two Populations of Ditylenchus destructor, the Migratory Endoparasitic Phytonematode.</title>
        <authorList>
            <person name="Zhang H."/>
            <person name="Lin R."/>
            <person name="Xie B."/>
        </authorList>
    </citation>
    <scope>NUCLEOTIDE SEQUENCE</scope>
    <source>
        <strain evidence="2">BazhouSP</strain>
    </source>
</reference>
<keyword evidence="1" id="KW-0812">Transmembrane</keyword>
<feature type="transmembrane region" description="Helical" evidence="1">
    <location>
        <begin position="42"/>
        <end position="61"/>
    </location>
</feature>
<dbReference type="EMBL" id="JAKKPZ010000030">
    <property type="protein sequence ID" value="KAI1709490.1"/>
    <property type="molecule type" value="Genomic_DNA"/>
</dbReference>
<protein>
    <submittedName>
        <fullName evidence="2">Uncharacterized protein</fullName>
    </submittedName>
</protein>
<accession>A0AAD4QYD6</accession>
<dbReference type="AlphaFoldDB" id="A0AAD4QYD6"/>
<gene>
    <name evidence="2" type="ORF">DdX_11277</name>
</gene>
<keyword evidence="1" id="KW-0472">Membrane</keyword>